<dbReference type="Pfam" id="PF00990">
    <property type="entry name" value="GGDEF"/>
    <property type="match status" value="1"/>
</dbReference>
<evidence type="ECO:0000313" key="3">
    <source>
        <dbReference type="EMBL" id="SFL44786.1"/>
    </source>
</evidence>
<dbReference type="Proteomes" id="UP000199006">
    <property type="component" value="Unassembled WGS sequence"/>
</dbReference>
<dbReference type="STRING" id="29563.SAMN02983006_01180"/>
<dbReference type="NCBIfam" id="TIGR00254">
    <property type="entry name" value="GGDEF"/>
    <property type="match status" value="1"/>
</dbReference>
<dbReference type="InterPro" id="IPR029787">
    <property type="entry name" value="Nucleotide_cyclase"/>
</dbReference>
<gene>
    <name evidence="3" type="ORF">SAMN02983006_01180</name>
</gene>
<organism evidence="3 4">
    <name type="scientific">Halanaerobium salsuginis</name>
    <dbReference type="NCBI Taxonomy" id="29563"/>
    <lineage>
        <taxon>Bacteria</taxon>
        <taxon>Bacillati</taxon>
        <taxon>Bacillota</taxon>
        <taxon>Clostridia</taxon>
        <taxon>Halanaerobiales</taxon>
        <taxon>Halanaerobiaceae</taxon>
        <taxon>Halanaerobium</taxon>
    </lineage>
</organism>
<feature type="transmembrane region" description="Helical" evidence="1">
    <location>
        <begin position="303"/>
        <end position="328"/>
    </location>
</feature>
<dbReference type="InterPro" id="IPR000160">
    <property type="entry name" value="GGDEF_dom"/>
</dbReference>
<dbReference type="AlphaFoldDB" id="A0A1I4HTP1"/>
<keyword evidence="1" id="KW-0812">Transmembrane</keyword>
<evidence type="ECO:0000256" key="1">
    <source>
        <dbReference type="SAM" id="Phobius"/>
    </source>
</evidence>
<dbReference type="SUPFAM" id="SSF55073">
    <property type="entry name" value="Nucleotide cyclase"/>
    <property type="match status" value="1"/>
</dbReference>
<dbReference type="CDD" id="cd01949">
    <property type="entry name" value="GGDEF"/>
    <property type="match status" value="1"/>
</dbReference>
<keyword evidence="1" id="KW-1133">Transmembrane helix</keyword>
<evidence type="ECO:0000313" key="4">
    <source>
        <dbReference type="Proteomes" id="UP000199006"/>
    </source>
</evidence>
<name>A0A1I4HTP1_9FIRM</name>
<dbReference type="RefSeq" id="WP_089860970.1">
    <property type="nucleotide sequence ID" value="NZ_FOTI01000012.1"/>
</dbReference>
<evidence type="ECO:0000259" key="2">
    <source>
        <dbReference type="PROSITE" id="PS50887"/>
    </source>
</evidence>
<dbReference type="Gene3D" id="3.30.70.270">
    <property type="match status" value="1"/>
</dbReference>
<reference evidence="3 4" key="1">
    <citation type="submission" date="2016-10" db="EMBL/GenBank/DDBJ databases">
        <authorList>
            <person name="de Groot N.N."/>
        </authorList>
    </citation>
    <scope>NUCLEOTIDE SEQUENCE [LARGE SCALE GENOMIC DNA]</scope>
    <source>
        <strain evidence="3 4">ATCC 51327</strain>
    </source>
</reference>
<dbReference type="SMART" id="SM00267">
    <property type="entry name" value="GGDEF"/>
    <property type="match status" value="1"/>
</dbReference>
<dbReference type="InterPro" id="IPR052163">
    <property type="entry name" value="DGC-Regulatory_Protein"/>
</dbReference>
<dbReference type="PANTHER" id="PTHR46663">
    <property type="entry name" value="DIGUANYLATE CYCLASE DGCT-RELATED"/>
    <property type="match status" value="1"/>
</dbReference>
<dbReference type="InterPro" id="IPR043128">
    <property type="entry name" value="Rev_trsase/Diguanyl_cyclase"/>
</dbReference>
<dbReference type="OrthoDB" id="9783388at2"/>
<feature type="transmembrane region" description="Helical" evidence="1">
    <location>
        <begin position="7"/>
        <end position="27"/>
    </location>
</feature>
<dbReference type="PROSITE" id="PS50887">
    <property type="entry name" value="GGDEF"/>
    <property type="match status" value="1"/>
</dbReference>
<dbReference type="PANTHER" id="PTHR46663:SF2">
    <property type="entry name" value="GGDEF DOMAIN-CONTAINING PROTEIN"/>
    <property type="match status" value="1"/>
</dbReference>
<dbReference type="EMBL" id="FOTI01000012">
    <property type="protein sequence ID" value="SFL44786.1"/>
    <property type="molecule type" value="Genomic_DNA"/>
</dbReference>
<keyword evidence="4" id="KW-1185">Reference proteome</keyword>
<accession>A0A1I4HTP1</accession>
<sequence>MKLLRKYYFLIIIFVFAVIFLINYQSYQRATRIIQSENNNKIELIENIILSNLQNAYSAYSISEVVLNHEMRENSKLLLKTYQHNSQVNSWDLIALQAQMPDYEIYIINSDLQIIKTTLKADLGLDFSRFPEFSKLLTNRLNSDSFSSDKFDLALNVGAINKYSYQPTADHKYLLELSIDITKRFPVLDDFNIFAVADEITKQYPIVKKINFYKFSQNVNKIGLISSTAEADQQIATFDRDLIQRAVLNNQVINYHPDSESEKISYSYIPFLVSNTDSDWWNSFALRVSYNNQSLLEQIQQEWYSFLSNLIVILIVFIIFSVLMSYFITKTERIAYTDYLTGLANRKAFEEYFNKYVAKNMDKKLAILYLDLDGFKEVNDSYGHDTGDFLLKAVAKRLKNNLRSNDQVARMGGDEFTVMLTNVSDEDKVKNIINILENKLTKPYYINGYQIKIGCSFGYSIDYCQRKSFKDLINTADLAMYQVKNQKIDNLE</sequence>
<proteinExistence type="predicted"/>
<keyword evidence="1" id="KW-0472">Membrane</keyword>
<protein>
    <submittedName>
        <fullName evidence="3">Diguanylate cyclase (GGDEF) domain-containing protein</fullName>
    </submittedName>
</protein>
<feature type="domain" description="GGDEF" evidence="2">
    <location>
        <begin position="363"/>
        <end position="492"/>
    </location>
</feature>